<comment type="caution">
    <text evidence="2">The sequence shown here is derived from an EMBL/GenBank/DDBJ whole genome shotgun (WGS) entry which is preliminary data.</text>
</comment>
<accession>A0ABR6EZN9</accession>
<protein>
    <submittedName>
        <fullName evidence="2">3-oxoacyl-ACP synthase</fullName>
    </submittedName>
</protein>
<keyword evidence="3" id="KW-1185">Reference proteome</keyword>
<sequence>MGRIIMMKDIKEKLYHLCLNFIEQRIQTAETALEQSREASNDDTKSSAGDKFETTREMMQQDISRNKRLLMDAQQNLQLLNSIKDTPSNEKVRNGNLVYTSEGVFYISISAGQLKLDDENIFAISAASPIGNLLIGKEKGAAFDFNGKHYVIKEII</sequence>
<feature type="region of interest" description="Disordered" evidence="1">
    <location>
        <begin position="33"/>
        <end position="56"/>
    </location>
</feature>
<gene>
    <name evidence="2" type="ORF">GM920_17590</name>
</gene>
<reference evidence="2 3" key="1">
    <citation type="submission" date="2019-11" db="EMBL/GenBank/DDBJ databases">
        <title>Description of Pedobacter sp. LMG 31462T.</title>
        <authorList>
            <person name="Carlier A."/>
            <person name="Qi S."/>
            <person name="Vandamme P."/>
        </authorList>
    </citation>
    <scope>NUCLEOTIDE SEQUENCE [LARGE SCALE GENOMIC DNA]</scope>
    <source>
        <strain evidence="2 3">LMG 31462</strain>
    </source>
</reference>
<organism evidence="2 3">
    <name type="scientific">Pedobacter gandavensis</name>
    <dbReference type="NCBI Taxonomy" id="2679963"/>
    <lineage>
        <taxon>Bacteria</taxon>
        <taxon>Pseudomonadati</taxon>
        <taxon>Bacteroidota</taxon>
        <taxon>Sphingobacteriia</taxon>
        <taxon>Sphingobacteriales</taxon>
        <taxon>Sphingobacteriaceae</taxon>
        <taxon>Pedobacter</taxon>
    </lineage>
</organism>
<evidence type="ECO:0000313" key="2">
    <source>
        <dbReference type="EMBL" id="MBB2150714.1"/>
    </source>
</evidence>
<dbReference type="Proteomes" id="UP000636110">
    <property type="component" value="Unassembled WGS sequence"/>
</dbReference>
<evidence type="ECO:0000256" key="1">
    <source>
        <dbReference type="SAM" id="MobiDB-lite"/>
    </source>
</evidence>
<evidence type="ECO:0000313" key="3">
    <source>
        <dbReference type="Proteomes" id="UP000636110"/>
    </source>
</evidence>
<proteinExistence type="predicted"/>
<name>A0ABR6EZN9_9SPHI</name>
<feature type="compositionally biased region" description="Basic and acidic residues" evidence="1">
    <location>
        <begin position="35"/>
        <end position="56"/>
    </location>
</feature>
<dbReference type="EMBL" id="WNXC01000007">
    <property type="protein sequence ID" value="MBB2150714.1"/>
    <property type="molecule type" value="Genomic_DNA"/>
</dbReference>